<keyword evidence="1" id="KW-1133">Transmembrane helix</keyword>
<comment type="caution">
    <text evidence="2">The sequence shown here is derived from an EMBL/GenBank/DDBJ whole genome shotgun (WGS) entry which is preliminary data.</text>
</comment>
<reference evidence="2 3" key="1">
    <citation type="submission" date="2016-11" db="EMBL/GenBank/DDBJ databases">
        <title>Study of marine rhodopsin-containing bacteria.</title>
        <authorList>
            <person name="Yoshizawa S."/>
            <person name="Kumagai Y."/>
            <person name="Kogure K."/>
        </authorList>
    </citation>
    <scope>NUCLEOTIDE SEQUENCE [LARGE SCALE GENOMIC DNA]</scope>
    <source>
        <strain evidence="2 3">SG-29</strain>
    </source>
</reference>
<keyword evidence="1" id="KW-0472">Membrane</keyword>
<proteinExistence type="predicted"/>
<dbReference type="Proteomes" id="UP000216446">
    <property type="component" value="Unassembled WGS sequence"/>
</dbReference>
<keyword evidence="1" id="KW-0812">Transmembrane</keyword>
<name>A0A259U309_9BACT</name>
<feature type="transmembrane region" description="Helical" evidence="1">
    <location>
        <begin position="28"/>
        <end position="50"/>
    </location>
</feature>
<sequence length="163" mass="18017">MFGLFVFVLLAIGLGVCALFGVMLWRAGRWGVAVLAVLVLVFGAVAYLLLFPDLDAYRTRFTRESAVPFPASGEFVQHATSHGDVDCSAAIVAISPEDAARLRRYLESHDAEVGDSPRRSCGDLFIGFGEPYLADGYDSKDGRSFWWGLAEDEQTFSFLYREM</sequence>
<dbReference type="InParanoid" id="A0A259U309"/>
<dbReference type="RefSeq" id="WP_094550859.1">
    <property type="nucleotide sequence ID" value="NZ_MQWB01000001.1"/>
</dbReference>
<evidence type="ECO:0000313" key="2">
    <source>
        <dbReference type="EMBL" id="OZC04415.1"/>
    </source>
</evidence>
<evidence type="ECO:0000256" key="1">
    <source>
        <dbReference type="SAM" id="Phobius"/>
    </source>
</evidence>
<organism evidence="2 3">
    <name type="scientific">Rubricoccus marinus</name>
    <dbReference type="NCBI Taxonomy" id="716817"/>
    <lineage>
        <taxon>Bacteria</taxon>
        <taxon>Pseudomonadati</taxon>
        <taxon>Rhodothermota</taxon>
        <taxon>Rhodothermia</taxon>
        <taxon>Rhodothermales</taxon>
        <taxon>Rubricoccaceae</taxon>
        <taxon>Rubricoccus</taxon>
    </lineage>
</organism>
<evidence type="ECO:0000313" key="3">
    <source>
        <dbReference type="Proteomes" id="UP000216446"/>
    </source>
</evidence>
<protein>
    <submittedName>
        <fullName evidence="2">Uncharacterized protein</fullName>
    </submittedName>
</protein>
<accession>A0A259U309</accession>
<gene>
    <name evidence="2" type="ORF">BSZ36_16365</name>
</gene>
<keyword evidence="3" id="KW-1185">Reference proteome</keyword>
<dbReference type="EMBL" id="MQWB01000001">
    <property type="protein sequence ID" value="OZC04415.1"/>
    <property type="molecule type" value="Genomic_DNA"/>
</dbReference>
<dbReference type="AlphaFoldDB" id="A0A259U309"/>